<proteinExistence type="predicted"/>
<dbReference type="AlphaFoldDB" id="X0VXB5"/>
<organism evidence="1">
    <name type="scientific">marine sediment metagenome</name>
    <dbReference type="NCBI Taxonomy" id="412755"/>
    <lineage>
        <taxon>unclassified sequences</taxon>
        <taxon>metagenomes</taxon>
        <taxon>ecological metagenomes</taxon>
    </lineage>
</organism>
<comment type="caution">
    <text evidence="1">The sequence shown here is derived from an EMBL/GenBank/DDBJ whole genome shotgun (WGS) entry which is preliminary data.</text>
</comment>
<sequence length="37" mass="4492">MIIERITMIGFMAKFLKNKPRYTETEIVFSPLMSLWR</sequence>
<name>X0VXB5_9ZZZZ</name>
<accession>X0VXB5</accession>
<feature type="non-terminal residue" evidence="1">
    <location>
        <position position="37"/>
    </location>
</feature>
<dbReference type="EMBL" id="BARS01033977">
    <property type="protein sequence ID" value="GAG17063.1"/>
    <property type="molecule type" value="Genomic_DNA"/>
</dbReference>
<reference evidence="1" key="1">
    <citation type="journal article" date="2014" name="Front. Microbiol.">
        <title>High frequency of phylogenetically diverse reductive dehalogenase-homologous genes in deep subseafloor sedimentary metagenomes.</title>
        <authorList>
            <person name="Kawai M."/>
            <person name="Futagami T."/>
            <person name="Toyoda A."/>
            <person name="Takaki Y."/>
            <person name="Nishi S."/>
            <person name="Hori S."/>
            <person name="Arai W."/>
            <person name="Tsubouchi T."/>
            <person name="Morono Y."/>
            <person name="Uchiyama I."/>
            <person name="Ito T."/>
            <person name="Fujiyama A."/>
            <person name="Inagaki F."/>
            <person name="Takami H."/>
        </authorList>
    </citation>
    <scope>NUCLEOTIDE SEQUENCE</scope>
    <source>
        <strain evidence="1">Expedition CK06-06</strain>
    </source>
</reference>
<protein>
    <submittedName>
        <fullName evidence="1">Uncharacterized protein</fullName>
    </submittedName>
</protein>
<evidence type="ECO:0000313" key="1">
    <source>
        <dbReference type="EMBL" id="GAG17063.1"/>
    </source>
</evidence>
<gene>
    <name evidence="1" type="ORF">S01H1_52561</name>
</gene>